<dbReference type="Gene3D" id="1.10.630.10">
    <property type="entry name" value="Cytochrome P450"/>
    <property type="match status" value="1"/>
</dbReference>
<gene>
    <name evidence="8" type="ORF">RND81_10G199700</name>
</gene>
<keyword evidence="6" id="KW-0349">Heme</keyword>
<keyword evidence="7" id="KW-0812">Transmembrane</keyword>
<dbReference type="InterPro" id="IPR002403">
    <property type="entry name" value="Cyt_P450_E_grp-IV"/>
</dbReference>
<evidence type="ECO:0000313" key="9">
    <source>
        <dbReference type="Proteomes" id="UP001443914"/>
    </source>
</evidence>
<comment type="cofactor">
    <cofactor evidence="1 6">
        <name>heme</name>
        <dbReference type="ChEBI" id="CHEBI:30413"/>
    </cofactor>
</comment>
<dbReference type="GO" id="GO:0016705">
    <property type="term" value="F:oxidoreductase activity, acting on paired donors, with incorporation or reduction of molecular oxygen"/>
    <property type="evidence" value="ECO:0007669"/>
    <property type="project" value="InterPro"/>
</dbReference>
<keyword evidence="5 6" id="KW-0408">Iron</keyword>
<keyword evidence="7" id="KW-0472">Membrane</keyword>
<keyword evidence="4" id="KW-0560">Oxidoreductase</keyword>
<dbReference type="AlphaFoldDB" id="A0AAW1I6Q5"/>
<name>A0AAW1I6Q5_SAPOF</name>
<evidence type="ECO:0000256" key="3">
    <source>
        <dbReference type="ARBA" id="ARBA00022723"/>
    </source>
</evidence>
<accession>A0AAW1I6Q5</accession>
<keyword evidence="3 6" id="KW-0479">Metal-binding</keyword>
<sequence>MSFTSFDIFLYIFALLFFPVFIYTKFFTRSSATYGPPTYPFIGCLISFYQNRRRLLDWYTQLLAKSPSQTIVVNRLGAVKTIVTANPENVEYILKTNFINFPKGHQYAELLGDLLGQGIFVVDGELWATQRKMASHEFTTNSLKEFVVESLEDEVKSRLFPLLHSAAKEGKIIDLQEVLKRFTYDTICQVALGTDPNCLDLSVPLPPLITAFETAAEISAFRGTTPIHLIWKLKRAFNLGSEAKLKQCITKIHATMSNIIHQKQQSISASKSNTQNPNPSNNDLLSRFLSSGYDIELARDMTMSFILAGRDTSAAAMTWLFWLISTDNTFARDNIRAELGSGQLELGYEVVKKEMRYLHACLYESMRFYPPVAWDSKHAANDDVLPDGTTVKKGERVTFFPYGMGRMQKIWGNDWSKFNPDRWFETNKIDHDQDKKDGIDSHRVLKTVNPFMYPVFQAGPRICLGKEMAFIQMKYIMASIISRFDFEPISVEQPVYVPLLTAQMAGGFRVRVKEIGVVS</sequence>
<dbReference type="SUPFAM" id="SSF48264">
    <property type="entry name" value="Cytochrome P450"/>
    <property type="match status" value="1"/>
</dbReference>
<dbReference type="CDD" id="cd11064">
    <property type="entry name" value="CYP86A"/>
    <property type="match status" value="1"/>
</dbReference>
<comment type="similarity">
    <text evidence="2">Belongs to the cytochrome P450 family.</text>
</comment>
<reference evidence="8" key="1">
    <citation type="submission" date="2024-03" db="EMBL/GenBank/DDBJ databases">
        <title>WGS assembly of Saponaria officinalis var. Norfolk2.</title>
        <authorList>
            <person name="Jenkins J."/>
            <person name="Shu S."/>
            <person name="Grimwood J."/>
            <person name="Barry K."/>
            <person name="Goodstein D."/>
            <person name="Schmutz J."/>
            <person name="Leebens-Mack J."/>
            <person name="Osbourn A."/>
        </authorList>
    </citation>
    <scope>NUCLEOTIDE SEQUENCE [LARGE SCALE GENOMIC DNA]</scope>
    <source>
        <strain evidence="8">JIC</strain>
    </source>
</reference>
<dbReference type="GO" id="GO:0020037">
    <property type="term" value="F:heme binding"/>
    <property type="evidence" value="ECO:0007669"/>
    <property type="project" value="InterPro"/>
</dbReference>
<evidence type="ECO:0000256" key="1">
    <source>
        <dbReference type="ARBA" id="ARBA00001971"/>
    </source>
</evidence>
<dbReference type="Proteomes" id="UP001443914">
    <property type="component" value="Unassembled WGS sequence"/>
</dbReference>
<evidence type="ECO:0000313" key="8">
    <source>
        <dbReference type="EMBL" id="KAK9684293.1"/>
    </source>
</evidence>
<feature type="transmembrane region" description="Helical" evidence="7">
    <location>
        <begin position="6"/>
        <end position="24"/>
    </location>
</feature>
<dbReference type="InterPro" id="IPR001128">
    <property type="entry name" value="Cyt_P450"/>
</dbReference>
<keyword evidence="9" id="KW-1185">Reference proteome</keyword>
<evidence type="ECO:0000256" key="4">
    <source>
        <dbReference type="ARBA" id="ARBA00023002"/>
    </source>
</evidence>
<evidence type="ECO:0000256" key="7">
    <source>
        <dbReference type="SAM" id="Phobius"/>
    </source>
</evidence>
<dbReference type="Pfam" id="PF00067">
    <property type="entry name" value="p450"/>
    <property type="match status" value="1"/>
</dbReference>
<comment type="caution">
    <text evidence="8">The sequence shown here is derived from an EMBL/GenBank/DDBJ whole genome shotgun (WGS) entry which is preliminary data.</text>
</comment>
<feature type="binding site" description="axial binding residue" evidence="6">
    <location>
        <position position="463"/>
    </location>
    <ligand>
        <name>heme</name>
        <dbReference type="ChEBI" id="CHEBI:30413"/>
    </ligand>
    <ligandPart>
        <name>Fe</name>
        <dbReference type="ChEBI" id="CHEBI:18248"/>
    </ligandPart>
</feature>
<protein>
    <recommendedName>
        <fullName evidence="10">Cytochrome P450</fullName>
    </recommendedName>
</protein>
<dbReference type="GO" id="GO:0005506">
    <property type="term" value="F:iron ion binding"/>
    <property type="evidence" value="ECO:0007669"/>
    <property type="project" value="InterPro"/>
</dbReference>
<organism evidence="8 9">
    <name type="scientific">Saponaria officinalis</name>
    <name type="common">Common soapwort</name>
    <name type="synonym">Lychnis saponaria</name>
    <dbReference type="NCBI Taxonomy" id="3572"/>
    <lineage>
        <taxon>Eukaryota</taxon>
        <taxon>Viridiplantae</taxon>
        <taxon>Streptophyta</taxon>
        <taxon>Embryophyta</taxon>
        <taxon>Tracheophyta</taxon>
        <taxon>Spermatophyta</taxon>
        <taxon>Magnoliopsida</taxon>
        <taxon>eudicotyledons</taxon>
        <taxon>Gunneridae</taxon>
        <taxon>Pentapetalae</taxon>
        <taxon>Caryophyllales</taxon>
        <taxon>Caryophyllaceae</taxon>
        <taxon>Caryophylleae</taxon>
        <taxon>Saponaria</taxon>
    </lineage>
</organism>
<dbReference type="GO" id="GO:0004497">
    <property type="term" value="F:monooxygenase activity"/>
    <property type="evidence" value="ECO:0007669"/>
    <property type="project" value="InterPro"/>
</dbReference>
<proteinExistence type="inferred from homology"/>
<dbReference type="InterPro" id="IPR036396">
    <property type="entry name" value="Cyt_P450_sf"/>
</dbReference>
<evidence type="ECO:0008006" key="10">
    <source>
        <dbReference type="Google" id="ProtNLM"/>
    </source>
</evidence>
<dbReference type="PRINTS" id="PR00385">
    <property type="entry name" value="P450"/>
</dbReference>
<evidence type="ECO:0000256" key="5">
    <source>
        <dbReference type="ARBA" id="ARBA00023004"/>
    </source>
</evidence>
<evidence type="ECO:0000256" key="6">
    <source>
        <dbReference type="PIRSR" id="PIRSR602403-1"/>
    </source>
</evidence>
<keyword evidence="7" id="KW-1133">Transmembrane helix</keyword>
<dbReference type="PANTHER" id="PTHR24296">
    <property type="entry name" value="CYTOCHROME P450"/>
    <property type="match status" value="1"/>
</dbReference>
<dbReference type="EMBL" id="JBDFQZ010000010">
    <property type="protein sequence ID" value="KAK9684293.1"/>
    <property type="molecule type" value="Genomic_DNA"/>
</dbReference>
<evidence type="ECO:0000256" key="2">
    <source>
        <dbReference type="ARBA" id="ARBA00010617"/>
    </source>
</evidence>
<dbReference type="PRINTS" id="PR00465">
    <property type="entry name" value="EP450IV"/>
</dbReference>